<dbReference type="Gene3D" id="6.10.340.10">
    <property type="match status" value="1"/>
</dbReference>
<keyword evidence="1 3" id="KW-0807">Transducer</keyword>
<dbReference type="RefSeq" id="WP_137118770.1">
    <property type="nucleotide sequence ID" value="NZ_CP032326.1"/>
</dbReference>
<dbReference type="PANTHER" id="PTHR32089:SF112">
    <property type="entry name" value="LYSOZYME-LIKE PROTEIN-RELATED"/>
    <property type="match status" value="1"/>
</dbReference>
<dbReference type="InterPro" id="IPR004089">
    <property type="entry name" value="MCPsignal_dom"/>
</dbReference>
<dbReference type="AlphaFoldDB" id="A0A4D8PPV3"/>
<proteinExistence type="inferred from homology"/>
<accession>A0A4D8PPV3</accession>
<evidence type="ECO:0000256" key="4">
    <source>
        <dbReference type="SAM" id="Phobius"/>
    </source>
</evidence>
<dbReference type="Gene3D" id="1.10.287.950">
    <property type="entry name" value="Methyl-accepting chemotaxis protein"/>
    <property type="match status" value="1"/>
</dbReference>
<protein>
    <submittedName>
        <fullName evidence="7">Methyl-accepting chemotaxis protein</fullName>
    </submittedName>
</protein>
<keyword evidence="4" id="KW-0812">Transmembrane</keyword>
<gene>
    <name evidence="7" type="ORF">D3093_32830</name>
</gene>
<dbReference type="InterPro" id="IPR003660">
    <property type="entry name" value="HAMP_dom"/>
</dbReference>
<evidence type="ECO:0000313" key="8">
    <source>
        <dbReference type="Proteomes" id="UP000298595"/>
    </source>
</evidence>
<evidence type="ECO:0000259" key="5">
    <source>
        <dbReference type="PROSITE" id="PS50111"/>
    </source>
</evidence>
<dbReference type="PROSITE" id="PS50885">
    <property type="entry name" value="HAMP"/>
    <property type="match status" value="1"/>
</dbReference>
<dbReference type="GO" id="GO:0007165">
    <property type="term" value="P:signal transduction"/>
    <property type="evidence" value="ECO:0007669"/>
    <property type="project" value="UniProtKB-KW"/>
</dbReference>
<dbReference type="SMART" id="SM00283">
    <property type="entry name" value="MA"/>
    <property type="match status" value="1"/>
</dbReference>
<dbReference type="PANTHER" id="PTHR32089">
    <property type="entry name" value="METHYL-ACCEPTING CHEMOTAXIS PROTEIN MCPB"/>
    <property type="match status" value="1"/>
</dbReference>
<feature type="domain" description="Methyl-accepting transducer" evidence="5">
    <location>
        <begin position="452"/>
        <end position="681"/>
    </location>
</feature>
<keyword evidence="4" id="KW-1133">Transmembrane helix</keyword>
<evidence type="ECO:0000256" key="3">
    <source>
        <dbReference type="PROSITE-ProRule" id="PRU00284"/>
    </source>
</evidence>
<feature type="domain" description="HAMP" evidence="6">
    <location>
        <begin position="366"/>
        <end position="419"/>
    </location>
</feature>
<evidence type="ECO:0000256" key="2">
    <source>
        <dbReference type="ARBA" id="ARBA00029447"/>
    </source>
</evidence>
<geneLocation type="plasmid" evidence="7 8">
    <name>p5</name>
</geneLocation>
<dbReference type="GO" id="GO:0016020">
    <property type="term" value="C:membrane"/>
    <property type="evidence" value="ECO:0007669"/>
    <property type="project" value="InterPro"/>
</dbReference>
<feature type="transmembrane region" description="Helical" evidence="4">
    <location>
        <begin position="346"/>
        <end position="365"/>
    </location>
</feature>
<dbReference type="PROSITE" id="PS50111">
    <property type="entry name" value="CHEMOTAXIS_TRANSDUC_2"/>
    <property type="match status" value="1"/>
</dbReference>
<dbReference type="SUPFAM" id="SSF58104">
    <property type="entry name" value="Methyl-accepting chemotaxis protein (MCP) signaling domain"/>
    <property type="match status" value="1"/>
</dbReference>
<dbReference type="Proteomes" id="UP000298595">
    <property type="component" value="Plasmid p5"/>
</dbReference>
<name>A0A4D8PPV3_9PROT</name>
<keyword evidence="4" id="KW-0472">Membrane</keyword>
<dbReference type="CDD" id="cd06225">
    <property type="entry name" value="HAMP"/>
    <property type="match status" value="1"/>
</dbReference>
<dbReference type="KEGG" id="aare:D3093_32830"/>
<organism evidence="7 8">
    <name type="scientific">Azospirillum argentinense</name>
    <dbReference type="NCBI Taxonomy" id="2970906"/>
    <lineage>
        <taxon>Bacteria</taxon>
        <taxon>Pseudomonadati</taxon>
        <taxon>Pseudomonadota</taxon>
        <taxon>Alphaproteobacteria</taxon>
        <taxon>Rhodospirillales</taxon>
        <taxon>Azospirillaceae</taxon>
        <taxon>Azospirillum</taxon>
    </lineage>
</organism>
<evidence type="ECO:0000313" key="7">
    <source>
        <dbReference type="EMBL" id="QCO00053.1"/>
    </source>
</evidence>
<comment type="similarity">
    <text evidence="2">Belongs to the methyl-accepting chemotaxis (MCP) protein family.</text>
</comment>
<dbReference type="Pfam" id="PF00015">
    <property type="entry name" value="MCPsignal"/>
    <property type="match status" value="1"/>
</dbReference>
<dbReference type="Pfam" id="PF00672">
    <property type="entry name" value="HAMP"/>
    <property type="match status" value="1"/>
</dbReference>
<evidence type="ECO:0000259" key="6">
    <source>
        <dbReference type="PROSITE" id="PS50885"/>
    </source>
</evidence>
<dbReference type="SMART" id="SM00304">
    <property type="entry name" value="HAMP"/>
    <property type="match status" value="1"/>
</dbReference>
<evidence type="ECO:0000256" key="1">
    <source>
        <dbReference type="ARBA" id="ARBA00023224"/>
    </source>
</evidence>
<reference evidence="7 8" key="1">
    <citation type="submission" date="2018-09" db="EMBL/GenBank/DDBJ databases">
        <title>Whole genome based analysis of evolution and adaptive divergence in Indian and Brazilian strains of Azospirillum brasilense.</title>
        <authorList>
            <person name="Singh C."/>
            <person name="Tripathi A.K."/>
        </authorList>
    </citation>
    <scope>NUCLEOTIDE SEQUENCE [LARGE SCALE GENOMIC DNA]</scope>
    <source>
        <strain evidence="7 8">MTCC4035</strain>
        <plasmid evidence="7 8">p5</plasmid>
    </source>
</reference>
<keyword evidence="7" id="KW-0614">Plasmid</keyword>
<dbReference type="EMBL" id="CP032326">
    <property type="protein sequence ID" value="QCO00053.1"/>
    <property type="molecule type" value="Genomic_DNA"/>
</dbReference>
<sequence length="721" mass="75697">MFLTYKIPGALVTSAVLAAVLLGSFAYDAASRRLRETAQDKLVALADSREASVRAYLDNLENDIVLTASTRSMRDAAVGMSNGWRVEADRGDAGVSLRKRYVDDNPYPAGERHRLEKADSGAMYDIAHLRLHGWMQDLMQRRGLADVLLLNPEGIVIYSVAKGADFARPVASPALANLQAAVRSDPRPGTLQIADFTIYGAPDEPPSAFLVSPITMPQPDGSSQLLALLVFRLEPDGLNRIMRATDGMGETGDTYLLGADGLLRSTPRFAHGLPVLSRHVGGSITMGPAGGYDGNARVVETMNALGTAAALAAARPLRHDRLAWTVLAEASVAEVLAPVYAMRNQMIIAGCLLLLIICVGGVLFARGITKSLSAMSHAMQRLAEGDLNITIPARDRRDEIGRMAGAMQVFQEALGRAEVLKAEQEWVRAQREKRTHALEQATQGFDARVGGIVRAVASSADGLEATAQTMSDGADRTLNEATGVAAAAEQTAASVGTVASAANQLRTSISNISRHNEESSRITQAAINASVQAGDTMRVLVETSSRIGAVVQLIHDIAAQTNLLALNATIEAARAGEAGKGFAVVASEVKSLAAQTARATEEIGAQIDTMQSVTDGAAVAIGQIVSVIEEMGQISAIVTGAVEEQGAAITEIAANAGQAATATQSVTAIIDGVARSANSTKTAAGDVLSASGDLTRQAASLRTEIERFLSDIRTTEEATQT</sequence>